<proteinExistence type="predicted"/>
<organism evidence="2 3">
    <name type="scientific">Aspergillus bombycis</name>
    <dbReference type="NCBI Taxonomy" id="109264"/>
    <lineage>
        <taxon>Eukaryota</taxon>
        <taxon>Fungi</taxon>
        <taxon>Dikarya</taxon>
        <taxon>Ascomycota</taxon>
        <taxon>Pezizomycotina</taxon>
        <taxon>Eurotiomycetes</taxon>
        <taxon>Eurotiomycetidae</taxon>
        <taxon>Eurotiales</taxon>
        <taxon>Aspergillaceae</taxon>
        <taxon>Aspergillus</taxon>
    </lineage>
</organism>
<keyword evidence="3" id="KW-1185">Reference proteome</keyword>
<dbReference type="OrthoDB" id="4503140at2759"/>
<accession>A0A1F8A369</accession>
<keyword evidence="1" id="KW-0732">Signal</keyword>
<feature type="signal peptide" evidence="1">
    <location>
        <begin position="1"/>
        <end position="22"/>
    </location>
</feature>
<sequence>MTDRDLMLYYFILLLAPTPVLGLREDNLFATDTNDLLRNVSAEHFEAGALPAISEAAVRPALSVVNMVSACGPVTHAALDSLAHRTRSAVLENATLKVANAVTTVAAVVPGATVERASGRSRYATGISPMKK</sequence>
<dbReference type="EMBL" id="LYCR01000034">
    <property type="protein sequence ID" value="OGM46151.1"/>
    <property type="molecule type" value="Genomic_DNA"/>
</dbReference>
<protein>
    <submittedName>
        <fullName evidence="2">Uncharacterized protein</fullName>
    </submittedName>
</protein>
<reference evidence="2 3" key="1">
    <citation type="journal article" date="2016" name="Genome Biol. Evol.">
        <title>Draft genome sequence of an aflatoxigenic Aspergillus species, A. bombycis.</title>
        <authorList>
            <person name="Moore G.G."/>
            <person name="Mack B.M."/>
            <person name="Beltz S.B."/>
            <person name="Gilbert M.K."/>
        </authorList>
    </citation>
    <scope>NUCLEOTIDE SEQUENCE [LARGE SCALE GENOMIC DNA]</scope>
    <source>
        <strain evidence="3">NRRL 26010</strain>
    </source>
</reference>
<feature type="chain" id="PRO_5009534426" evidence="1">
    <location>
        <begin position="23"/>
        <end position="132"/>
    </location>
</feature>
<comment type="caution">
    <text evidence="2">The sequence shown here is derived from an EMBL/GenBank/DDBJ whole genome shotgun (WGS) entry which is preliminary data.</text>
</comment>
<evidence type="ECO:0000313" key="3">
    <source>
        <dbReference type="Proteomes" id="UP000179179"/>
    </source>
</evidence>
<evidence type="ECO:0000256" key="1">
    <source>
        <dbReference type="SAM" id="SignalP"/>
    </source>
</evidence>
<gene>
    <name evidence="2" type="ORF">ABOM_004937</name>
</gene>
<evidence type="ECO:0000313" key="2">
    <source>
        <dbReference type="EMBL" id="OGM46151.1"/>
    </source>
</evidence>
<name>A0A1F8A369_9EURO</name>
<dbReference type="Proteomes" id="UP000179179">
    <property type="component" value="Unassembled WGS sequence"/>
</dbReference>
<dbReference type="AlphaFoldDB" id="A0A1F8A369"/>
<dbReference type="GeneID" id="34448327"/>
<dbReference type="RefSeq" id="XP_022389868.1">
    <property type="nucleotide sequence ID" value="XM_022532066.1"/>
</dbReference>